<accession>A0A9E2BF26</accession>
<dbReference type="InterPro" id="IPR007523">
    <property type="entry name" value="NDUFAF3/AAMDC"/>
</dbReference>
<dbReference type="SUPFAM" id="SSF64076">
    <property type="entry name" value="MTH938-like"/>
    <property type="match status" value="1"/>
</dbReference>
<name>A0A9E2BF26_PSYF1</name>
<dbReference type="PANTHER" id="PTHR15811">
    <property type="entry name" value="MTH938 DOMAIN-CONTAINING PROTEIN"/>
    <property type="match status" value="1"/>
</dbReference>
<protein>
    <submittedName>
        <fullName evidence="1">Uncharacterized protein</fullName>
    </submittedName>
</protein>
<dbReference type="Gene3D" id="3.40.1230.10">
    <property type="entry name" value="MTH938-like"/>
    <property type="match status" value="1"/>
</dbReference>
<dbReference type="EMBL" id="QLTW01000007">
    <property type="protein sequence ID" value="MBT9144436.1"/>
    <property type="molecule type" value="Genomic_DNA"/>
</dbReference>
<dbReference type="GO" id="GO:0005737">
    <property type="term" value="C:cytoplasm"/>
    <property type="evidence" value="ECO:0007669"/>
    <property type="project" value="TreeGrafter"/>
</dbReference>
<sequence>MIDSYSFGQIIIKGKRYEKDLLILGEMIHPNWWRKSGHHLTLEDIGEVLLFSPEVLIVGTGALGRMIISPEVKEFCLEEKIDLQVLTTGEAIKVFNILINQKKIAGLFHLTC</sequence>
<evidence type="ECO:0000313" key="1">
    <source>
        <dbReference type="EMBL" id="MBT9144436.1"/>
    </source>
</evidence>
<comment type="caution">
    <text evidence="1">The sequence shown here is derived from an EMBL/GenBank/DDBJ whole genome shotgun (WGS) entry which is preliminary data.</text>
</comment>
<dbReference type="Pfam" id="PF04430">
    <property type="entry name" value="DUF498"/>
    <property type="match status" value="1"/>
</dbReference>
<dbReference type="AlphaFoldDB" id="A0A9E2BF26"/>
<reference evidence="1 2" key="1">
    <citation type="journal article" date="2021" name="bioRxiv">
        <title>Unique metabolic strategies in Hadean analogues reveal hints for primordial physiology.</title>
        <authorList>
            <person name="Nobu M.K."/>
            <person name="Nakai R."/>
            <person name="Tamazawa S."/>
            <person name="Mori H."/>
            <person name="Toyoda A."/>
            <person name="Ijiri A."/>
            <person name="Suzuki S."/>
            <person name="Kurokawa K."/>
            <person name="Kamagata Y."/>
            <person name="Tamaki H."/>
        </authorList>
    </citation>
    <scope>NUCLEOTIDE SEQUENCE [LARGE SCALE GENOMIC DNA]</scope>
    <source>
        <strain evidence="1">BS525</strain>
    </source>
</reference>
<organism evidence="1 2">
    <name type="scientific">Psychracetigena formicireducens</name>
    <dbReference type="NCBI Taxonomy" id="2986056"/>
    <lineage>
        <taxon>Bacteria</taxon>
        <taxon>Bacillati</taxon>
        <taxon>Candidatus Lithacetigenota</taxon>
        <taxon>Candidatus Psychracetigena</taxon>
    </lineage>
</organism>
<proteinExistence type="predicted"/>
<evidence type="ECO:0000313" key="2">
    <source>
        <dbReference type="Proteomes" id="UP000811545"/>
    </source>
</evidence>
<dbReference type="Proteomes" id="UP000811545">
    <property type="component" value="Unassembled WGS sequence"/>
</dbReference>
<dbReference type="InterPro" id="IPR036748">
    <property type="entry name" value="MTH938-like_sf"/>
</dbReference>
<gene>
    <name evidence="1" type="ORF">DDT42_00277</name>
</gene>
<dbReference type="PANTHER" id="PTHR15811:SF5">
    <property type="entry name" value="MTH938 DOMAIN-CONTAINING PROTEIN"/>
    <property type="match status" value="1"/>
</dbReference>